<protein>
    <submittedName>
        <fullName evidence="3">Putative ixodes 14 kDa protein</fullName>
    </submittedName>
</protein>
<evidence type="ECO:0000256" key="2">
    <source>
        <dbReference type="SAM" id="SignalP"/>
    </source>
</evidence>
<proteinExistence type="evidence at transcript level"/>
<reference evidence="3" key="1">
    <citation type="submission" date="2012-12" db="EMBL/GenBank/DDBJ databases">
        <title>Identification and characterization of a phenylalanine ammonia-lyase gene family in Isatis indigotica Fort.</title>
        <authorList>
            <person name="Liu Q."/>
            <person name="Chen J."/>
            <person name="Zhou X."/>
            <person name="Di P."/>
            <person name="Xiao Y."/>
            <person name="Xuan H."/>
            <person name="Zhang L."/>
            <person name="Chen W."/>
        </authorList>
    </citation>
    <scope>NUCLEOTIDE SEQUENCE</scope>
    <source>
        <tissue evidence="3">Salivary gland</tissue>
    </source>
</reference>
<evidence type="ECO:0000256" key="1">
    <source>
        <dbReference type="SAM" id="MobiDB-lite"/>
    </source>
</evidence>
<feature type="signal peptide" evidence="2">
    <location>
        <begin position="1"/>
        <end position="23"/>
    </location>
</feature>
<evidence type="ECO:0000313" key="3">
    <source>
        <dbReference type="EMBL" id="JAA65773.1"/>
    </source>
</evidence>
<feature type="chain" id="PRO_5005516091" evidence="2">
    <location>
        <begin position="24"/>
        <end position="128"/>
    </location>
</feature>
<feature type="region of interest" description="Disordered" evidence="1">
    <location>
        <begin position="27"/>
        <end position="49"/>
    </location>
</feature>
<accession>A0A0K8R4G7</accession>
<dbReference type="AlphaFoldDB" id="A0A0K8R4G7"/>
<keyword evidence="2" id="KW-0732">Signal</keyword>
<sequence length="128" mass="13727">MKIYLATVAGLLAVISFIPDAEVSVSSEASGESASTDDPRQPLLCGASSHDQQQIVTCIRANETAQKSLQNYTWIFTNSTDDVVTNICNKSNELLVGMSETESESLFNHTLQCEDAHGVTTTATTPIT</sequence>
<name>A0A0K8R4G7_IXORI</name>
<dbReference type="EMBL" id="GADI01008035">
    <property type="protein sequence ID" value="JAA65773.1"/>
    <property type="molecule type" value="mRNA"/>
</dbReference>
<organism evidence="3">
    <name type="scientific">Ixodes ricinus</name>
    <name type="common">Common tick</name>
    <name type="synonym">Acarus ricinus</name>
    <dbReference type="NCBI Taxonomy" id="34613"/>
    <lineage>
        <taxon>Eukaryota</taxon>
        <taxon>Metazoa</taxon>
        <taxon>Ecdysozoa</taxon>
        <taxon>Arthropoda</taxon>
        <taxon>Chelicerata</taxon>
        <taxon>Arachnida</taxon>
        <taxon>Acari</taxon>
        <taxon>Parasitiformes</taxon>
        <taxon>Ixodida</taxon>
        <taxon>Ixodoidea</taxon>
        <taxon>Ixodidae</taxon>
        <taxon>Ixodinae</taxon>
        <taxon>Ixodes</taxon>
    </lineage>
</organism>